<dbReference type="GO" id="GO:0005615">
    <property type="term" value="C:extracellular space"/>
    <property type="evidence" value="ECO:0007669"/>
    <property type="project" value="TreeGrafter"/>
</dbReference>
<evidence type="ECO:0000313" key="2">
    <source>
        <dbReference type="Proteomes" id="UP000053766"/>
    </source>
</evidence>
<reference evidence="2" key="2">
    <citation type="journal article" date="2016" name="Sci. Rep.">
        <title>Dictyocaulus viviparus genome, variome and transcriptome elucidate lungworm biology and support future intervention.</title>
        <authorList>
            <person name="McNulty S.N."/>
            <person name="Strube C."/>
            <person name="Rosa B.A."/>
            <person name="Martin J.C."/>
            <person name="Tyagi R."/>
            <person name="Choi Y.J."/>
            <person name="Wang Q."/>
            <person name="Hallsworth Pepin K."/>
            <person name="Zhang X."/>
            <person name="Ozersky P."/>
            <person name="Wilson R.K."/>
            <person name="Sternberg P.W."/>
            <person name="Gasser R.B."/>
            <person name="Mitreva M."/>
        </authorList>
    </citation>
    <scope>NUCLEOTIDE SEQUENCE [LARGE SCALE GENOMIC DNA]</scope>
    <source>
        <strain evidence="2">HannoverDv2000</strain>
    </source>
</reference>
<dbReference type="OrthoDB" id="5862419at2759"/>
<dbReference type="EMBL" id="KN716341">
    <property type="protein sequence ID" value="KJH46669.1"/>
    <property type="molecule type" value="Genomic_DNA"/>
</dbReference>
<keyword evidence="2" id="KW-1185">Reference proteome</keyword>
<dbReference type="PANTHER" id="PTHR10974">
    <property type="entry name" value="FI08016P-RELATED"/>
    <property type="match status" value="1"/>
</dbReference>
<accession>A0A0D8XSE8</accession>
<dbReference type="Proteomes" id="UP000053766">
    <property type="component" value="Unassembled WGS sequence"/>
</dbReference>
<name>A0A0D8XSE8_DICVI</name>
<dbReference type="PANTHER" id="PTHR10974:SF75">
    <property type="entry name" value="SULFATASE DOMAIN-CONTAINING PROTEIN"/>
    <property type="match status" value="1"/>
</dbReference>
<protein>
    <submittedName>
        <fullName evidence="1">Uncharacterized protein</fullName>
    </submittedName>
</protein>
<evidence type="ECO:0000313" key="1">
    <source>
        <dbReference type="EMBL" id="KJH46669.1"/>
    </source>
</evidence>
<proteinExistence type="predicted"/>
<sequence>MGDHGPRREGINATVLGHYELNNPFLVATVPKQYRNTEIHERMREKSNQLMTNFDLHATLMDIMKFGQRYISIFISFTLYASYTKKT</sequence>
<gene>
    <name evidence="1" type="ORF">DICVIV_07277</name>
</gene>
<dbReference type="Pfam" id="PF02995">
    <property type="entry name" value="DUF229"/>
    <property type="match status" value="1"/>
</dbReference>
<dbReference type="AlphaFoldDB" id="A0A0D8XSE8"/>
<dbReference type="STRING" id="29172.A0A0D8XSE8"/>
<reference evidence="1 2" key="1">
    <citation type="submission" date="2013-11" db="EMBL/GenBank/DDBJ databases">
        <title>Draft genome of the bovine lungworm Dictyocaulus viviparus.</title>
        <authorList>
            <person name="Mitreva M."/>
        </authorList>
    </citation>
    <scope>NUCLEOTIDE SEQUENCE [LARGE SCALE GENOMIC DNA]</scope>
    <source>
        <strain evidence="1 2">HannoverDv2000</strain>
    </source>
</reference>
<dbReference type="InterPro" id="IPR004245">
    <property type="entry name" value="DUF229"/>
</dbReference>
<organism evidence="1 2">
    <name type="scientific">Dictyocaulus viviparus</name>
    <name type="common">Bovine lungworm</name>
    <dbReference type="NCBI Taxonomy" id="29172"/>
    <lineage>
        <taxon>Eukaryota</taxon>
        <taxon>Metazoa</taxon>
        <taxon>Ecdysozoa</taxon>
        <taxon>Nematoda</taxon>
        <taxon>Chromadorea</taxon>
        <taxon>Rhabditida</taxon>
        <taxon>Rhabditina</taxon>
        <taxon>Rhabditomorpha</taxon>
        <taxon>Strongyloidea</taxon>
        <taxon>Metastrongylidae</taxon>
        <taxon>Dictyocaulus</taxon>
    </lineage>
</organism>